<dbReference type="InterPro" id="IPR011990">
    <property type="entry name" value="TPR-like_helical_dom_sf"/>
</dbReference>
<dbReference type="AlphaFoldDB" id="W5WEY4"/>
<dbReference type="SMART" id="SM00862">
    <property type="entry name" value="Trans_reg_C"/>
    <property type="match status" value="1"/>
</dbReference>
<dbReference type="Gene3D" id="1.25.40.10">
    <property type="entry name" value="Tetratricopeptide repeat domain"/>
    <property type="match status" value="2"/>
</dbReference>
<dbReference type="STRING" id="1449976.KALB_5965"/>
<dbReference type="SUPFAM" id="SSF52540">
    <property type="entry name" value="P-loop containing nucleoside triphosphate hydrolases"/>
    <property type="match status" value="1"/>
</dbReference>
<dbReference type="eggNOG" id="COG3629">
    <property type="taxonomic scope" value="Bacteria"/>
</dbReference>
<dbReference type="GO" id="GO:0000160">
    <property type="term" value="P:phosphorelay signal transduction system"/>
    <property type="evidence" value="ECO:0007669"/>
    <property type="project" value="InterPro"/>
</dbReference>
<dbReference type="Gene3D" id="3.40.50.300">
    <property type="entry name" value="P-loop containing nucleotide triphosphate hydrolases"/>
    <property type="match status" value="1"/>
</dbReference>
<proteinExistence type="inferred from homology"/>
<dbReference type="CDD" id="cd15831">
    <property type="entry name" value="BTAD"/>
    <property type="match status" value="1"/>
</dbReference>
<evidence type="ECO:0000256" key="2">
    <source>
        <dbReference type="ARBA" id="ARBA00023015"/>
    </source>
</evidence>
<dbReference type="Pfam" id="PF00931">
    <property type="entry name" value="NB-ARC"/>
    <property type="match status" value="1"/>
</dbReference>
<dbReference type="InterPro" id="IPR036388">
    <property type="entry name" value="WH-like_DNA-bd_sf"/>
</dbReference>
<dbReference type="SUPFAM" id="SSF48452">
    <property type="entry name" value="TPR-like"/>
    <property type="match status" value="3"/>
</dbReference>
<dbReference type="EMBL" id="CP007155">
    <property type="protein sequence ID" value="AHH99325.1"/>
    <property type="molecule type" value="Genomic_DNA"/>
</dbReference>
<evidence type="ECO:0000256" key="5">
    <source>
        <dbReference type="PROSITE-ProRule" id="PRU00339"/>
    </source>
</evidence>
<dbReference type="InterPro" id="IPR051677">
    <property type="entry name" value="AfsR-DnrI-RedD_regulator"/>
</dbReference>
<evidence type="ECO:0000256" key="3">
    <source>
        <dbReference type="ARBA" id="ARBA00023125"/>
    </source>
</evidence>
<keyword evidence="5" id="KW-0802">TPR repeat</keyword>
<dbReference type="GO" id="GO:0003677">
    <property type="term" value="F:DNA binding"/>
    <property type="evidence" value="ECO:0007669"/>
    <property type="project" value="UniProtKB-UniRule"/>
</dbReference>
<dbReference type="Gene3D" id="1.10.10.10">
    <property type="entry name" value="Winged helix-like DNA-binding domain superfamily/Winged helix DNA-binding domain"/>
    <property type="match status" value="1"/>
</dbReference>
<dbReference type="HOGENOM" id="CLU_004665_2_0_11"/>
<evidence type="ECO:0000259" key="7">
    <source>
        <dbReference type="PROSITE" id="PS51755"/>
    </source>
</evidence>
<dbReference type="InterPro" id="IPR027417">
    <property type="entry name" value="P-loop_NTPase"/>
</dbReference>
<dbReference type="InterPro" id="IPR005158">
    <property type="entry name" value="BTAD"/>
</dbReference>
<dbReference type="KEGG" id="kal:KALB_5965"/>
<dbReference type="Pfam" id="PF13424">
    <property type="entry name" value="TPR_12"/>
    <property type="match status" value="1"/>
</dbReference>
<dbReference type="GO" id="GO:0006355">
    <property type="term" value="P:regulation of DNA-templated transcription"/>
    <property type="evidence" value="ECO:0007669"/>
    <property type="project" value="InterPro"/>
</dbReference>
<dbReference type="PATRIC" id="fig|1449976.3.peg.5988"/>
<evidence type="ECO:0000256" key="6">
    <source>
        <dbReference type="PROSITE-ProRule" id="PRU01091"/>
    </source>
</evidence>
<dbReference type="PROSITE" id="PS51755">
    <property type="entry name" value="OMPR_PHOB"/>
    <property type="match status" value="1"/>
</dbReference>
<evidence type="ECO:0000313" key="8">
    <source>
        <dbReference type="EMBL" id="AHH99325.1"/>
    </source>
</evidence>
<evidence type="ECO:0000313" key="9">
    <source>
        <dbReference type="Proteomes" id="UP000019225"/>
    </source>
</evidence>
<dbReference type="PANTHER" id="PTHR35807:SF1">
    <property type="entry name" value="TRANSCRIPTIONAL REGULATOR REDD"/>
    <property type="match status" value="1"/>
</dbReference>
<dbReference type="SMART" id="SM01043">
    <property type="entry name" value="BTAD"/>
    <property type="match status" value="1"/>
</dbReference>
<keyword evidence="3 6" id="KW-0238">DNA-binding</keyword>
<evidence type="ECO:0000256" key="1">
    <source>
        <dbReference type="ARBA" id="ARBA00005820"/>
    </source>
</evidence>
<dbReference type="GO" id="GO:0043531">
    <property type="term" value="F:ADP binding"/>
    <property type="evidence" value="ECO:0007669"/>
    <property type="project" value="InterPro"/>
</dbReference>
<dbReference type="InterPro" id="IPR001867">
    <property type="entry name" value="OmpR/PhoB-type_DNA-bd"/>
</dbReference>
<keyword evidence="9" id="KW-1185">Reference proteome</keyword>
<dbReference type="Pfam" id="PF03704">
    <property type="entry name" value="BTAD"/>
    <property type="match status" value="1"/>
</dbReference>
<dbReference type="PANTHER" id="PTHR35807">
    <property type="entry name" value="TRANSCRIPTIONAL REGULATOR REDD-RELATED"/>
    <property type="match status" value="1"/>
</dbReference>
<dbReference type="InterPro" id="IPR002182">
    <property type="entry name" value="NB-ARC"/>
</dbReference>
<keyword evidence="2" id="KW-0805">Transcription regulation</keyword>
<dbReference type="OrthoDB" id="581105at2"/>
<dbReference type="Proteomes" id="UP000019225">
    <property type="component" value="Chromosome"/>
</dbReference>
<protein>
    <recommendedName>
        <fullName evidence="7">OmpR/PhoB-type domain-containing protein</fullName>
    </recommendedName>
</protein>
<gene>
    <name evidence="8" type="ORF">KALB_5965</name>
</gene>
<organism evidence="8 9">
    <name type="scientific">Kutzneria albida DSM 43870</name>
    <dbReference type="NCBI Taxonomy" id="1449976"/>
    <lineage>
        <taxon>Bacteria</taxon>
        <taxon>Bacillati</taxon>
        <taxon>Actinomycetota</taxon>
        <taxon>Actinomycetes</taxon>
        <taxon>Pseudonocardiales</taxon>
        <taxon>Pseudonocardiaceae</taxon>
        <taxon>Kutzneria</taxon>
    </lineage>
</organism>
<name>W5WEY4_9PSEU</name>
<dbReference type="SMART" id="SM00028">
    <property type="entry name" value="TPR"/>
    <property type="match status" value="5"/>
</dbReference>
<feature type="DNA-binding region" description="OmpR/PhoB-type" evidence="6">
    <location>
        <begin position="1"/>
        <end position="89"/>
    </location>
</feature>
<reference evidence="8 9" key="1">
    <citation type="journal article" date="2014" name="BMC Genomics">
        <title>Complete genome sequence of producer of the glycopeptide antibiotic Aculeximycin Kutzneria albida DSM 43870T, a representative of minor genus of Pseudonocardiaceae.</title>
        <authorList>
            <person name="Rebets Y."/>
            <person name="Tokovenko B."/>
            <person name="Lushchyk I."/>
            <person name="Ruckert C."/>
            <person name="Zaburannyi N."/>
            <person name="Bechthold A."/>
            <person name="Kalinowski J."/>
            <person name="Luzhetskyy A."/>
        </authorList>
    </citation>
    <scope>NUCLEOTIDE SEQUENCE [LARGE SCALE GENOMIC DNA]</scope>
    <source>
        <strain evidence="8">DSM 43870</strain>
    </source>
</reference>
<comment type="similarity">
    <text evidence="1">Belongs to the AfsR/DnrI/RedD regulatory family.</text>
</comment>
<evidence type="ECO:0000256" key="4">
    <source>
        <dbReference type="ARBA" id="ARBA00023163"/>
    </source>
</evidence>
<dbReference type="PRINTS" id="PR00364">
    <property type="entry name" value="DISEASERSIST"/>
</dbReference>
<dbReference type="PROSITE" id="PS50005">
    <property type="entry name" value="TPR"/>
    <property type="match status" value="1"/>
</dbReference>
<accession>W5WEY4</accession>
<dbReference type="eggNOG" id="COG3903">
    <property type="taxonomic scope" value="Bacteria"/>
</dbReference>
<dbReference type="RefSeq" id="WP_025359247.1">
    <property type="nucleotide sequence ID" value="NZ_CP007155.1"/>
</dbReference>
<keyword evidence="4" id="KW-0804">Transcription</keyword>
<dbReference type="SUPFAM" id="SSF46894">
    <property type="entry name" value="C-terminal effector domain of the bipartite response regulators"/>
    <property type="match status" value="1"/>
</dbReference>
<dbReference type="InterPro" id="IPR019734">
    <property type="entry name" value="TPR_rpt"/>
</dbReference>
<dbReference type="InterPro" id="IPR016032">
    <property type="entry name" value="Sig_transdc_resp-reg_C-effctor"/>
</dbReference>
<feature type="domain" description="OmpR/PhoB-type" evidence="7">
    <location>
        <begin position="1"/>
        <end position="89"/>
    </location>
</feature>
<sequence>MDVCVLGPVLALRNGVEVPITGRKPKALVAVLAVNAGRVVSAEALISALWGADPPSDPRARLHSLVSAVRSALGGELVVRRSAGYLLVAEAARVDLQVFAARVASGRSALAEERFQQAAEELLAALELWRGTALLDVDGEWAVAERDRLAETRLAVSEDLADARLALGEGAELVAELTAQVAEHPLRERLRGQLVLALHQAGRKAEALRCYEQIRRLLVEELGIEPGAELRAVHAQVLRGDGPRRVEPRHNAPAPAQLPPDISDFTGREEEITRLAAHLLAEQGTIAVAAVAGKPGSGKSALAIRVCHRVRQHFDGGQFYVNLRGATASPQQPSAVLGRFLHALGVPEDGVPAGLDERAALFRSLLAGRRALVVLDDAADEGQVRPLLPGAAGCAVLITSRRRLGAVAGAVHVDLPVFADTEALALLGALAGPERVAAQPEQAADIVRLCGHLPLAVRITGARLAARPQWPLAELQGRLRAQHRLLNELVLGDLEVRGSLMLSYEGLGELERIALRRLGMLGVTDFAGWLVAALLDLPPQAADEVLERLVDATLLDTATPDGTGAVRYTLHDLTREFCREQAEPEPEAVERCTRYAAALVEFATHHMPRGTAPELTRHLGQPPLGEEVTRRLLTNPTAWLDAEGSVLVGLVERASELGLVTAAATLAATLSSSAFSVRNHFSQWWHTHSAALDAAHRSGDRASEASLLVGLGNLRFEQDRLDEAVDYLDRARTIYRETGDDYGRAVAQLKLCSAQREWGRLRPALSTLDELTPVLSSLGDPQLSARAVHGRAMILTELGRLPAAAQECERAVAAYQDLDDRYGQALAIRSTGIIHRALGELDLAERDCVLARRMMSEIGDQHMLAYATQSLSKVLIRQGRGAQVLDWLTDCLRTCHEVQDGFGQALMLRTLGERELADGRAEAALDYLDRAVQWWSGLDLPLWRARTLRDVASAQALAGDSAAAETTWQEALATFRRYGSREAGEPAGGRVGVRVTG</sequence>
<feature type="repeat" description="TPR" evidence="5">
    <location>
        <begin position="705"/>
        <end position="738"/>
    </location>
</feature>